<dbReference type="Proteomes" id="UP001438707">
    <property type="component" value="Unassembled WGS sequence"/>
</dbReference>
<sequence length="156" mass="17274">MPETTGLEEPESPLSGMRCSISQEILVEPVLVTKSLIPNYALKKAIEAWHTGSSRASMPQGHLQRSNEDPQAGPLQHPPGPQPQRGCVSDLDEILIQQRELLLSLEPATRIDSARFILDMLMANSQPWAACSGHQMCHRRQQLGTRYAEHQPAHPA</sequence>
<organism evidence="2 3">
    <name type="scientific">Apatococcus lobatus</name>
    <dbReference type="NCBI Taxonomy" id="904363"/>
    <lineage>
        <taxon>Eukaryota</taxon>
        <taxon>Viridiplantae</taxon>
        <taxon>Chlorophyta</taxon>
        <taxon>core chlorophytes</taxon>
        <taxon>Trebouxiophyceae</taxon>
        <taxon>Chlorellales</taxon>
        <taxon>Chlorellaceae</taxon>
        <taxon>Apatococcus</taxon>
    </lineage>
</organism>
<evidence type="ECO:0000313" key="3">
    <source>
        <dbReference type="Proteomes" id="UP001438707"/>
    </source>
</evidence>
<proteinExistence type="predicted"/>
<evidence type="ECO:0000313" key="2">
    <source>
        <dbReference type="EMBL" id="KAK9842669.1"/>
    </source>
</evidence>
<gene>
    <name evidence="2" type="ORF">WJX74_000421</name>
</gene>
<protein>
    <recommendedName>
        <fullName evidence="4">U-box domain-containing protein</fullName>
    </recommendedName>
</protein>
<comment type="caution">
    <text evidence="2">The sequence shown here is derived from an EMBL/GenBank/DDBJ whole genome shotgun (WGS) entry which is preliminary data.</text>
</comment>
<reference evidence="2 3" key="1">
    <citation type="journal article" date="2024" name="Nat. Commun.">
        <title>Phylogenomics reveals the evolutionary origins of lichenization in chlorophyte algae.</title>
        <authorList>
            <person name="Puginier C."/>
            <person name="Libourel C."/>
            <person name="Otte J."/>
            <person name="Skaloud P."/>
            <person name="Haon M."/>
            <person name="Grisel S."/>
            <person name="Petersen M."/>
            <person name="Berrin J.G."/>
            <person name="Delaux P.M."/>
            <person name="Dal Grande F."/>
            <person name="Keller J."/>
        </authorList>
    </citation>
    <scope>NUCLEOTIDE SEQUENCE [LARGE SCALE GENOMIC DNA]</scope>
    <source>
        <strain evidence="2 3">SAG 2145</strain>
    </source>
</reference>
<evidence type="ECO:0000256" key="1">
    <source>
        <dbReference type="SAM" id="MobiDB-lite"/>
    </source>
</evidence>
<dbReference type="EMBL" id="JALJOS010000002">
    <property type="protein sequence ID" value="KAK9842669.1"/>
    <property type="molecule type" value="Genomic_DNA"/>
</dbReference>
<dbReference type="AlphaFoldDB" id="A0AAW1S8S3"/>
<evidence type="ECO:0008006" key="4">
    <source>
        <dbReference type="Google" id="ProtNLM"/>
    </source>
</evidence>
<keyword evidence="3" id="KW-1185">Reference proteome</keyword>
<dbReference type="SUPFAM" id="SSF57850">
    <property type="entry name" value="RING/U-box"/>
    <property type="match status" value="1"/>
</dbReference>
<accession>A0AAW1S8S3</accession>
<name>A0AAW1S8S3_9CHLO</name>
<feature type="region of interest" description="Disordered" evidence="1">
    <location>
        <begin position="53"/>
        <end position="86"/>
    </location>
</feature>